<feature type="compositionally biased region" description="Acidic residues" evidence="1">
    <location>
        <begin position="277"/>
        <end position="295"/>
    </location>
</feature>
<feature type="compositionally biased region" description="Basic and acidic residues" evidence="1">
    <location>
        <begin position="335"/>
        <end position="375"/>
    </location>
</feature>
<evidence type="ECO:0000259" key="2">
    <source>
        <dbReference type="PROSITE" id="PS50800"/>
    </source>
</evidence>
<feature type="domain" description="SAP" evidence="2">
    <location>
        <begin position="14"/>
        <end position="48"/>
    </location>
</feature>
<dbReference type="SUPFAM" id="SSF54928">
    <property type="entry name" value="RNA-binding domain, RBD"/>
    <property type="match status" value="1"/>
</dbReference>
<feature type="compositionally biased region" description="Acidic residues" evidence="1">
    <location>
        <begin position="313"/>
        <end position="323"/>
    </location>
</feature>
<dbReference type="InterPro" id="IPR035979">
    <property type="entry name" value="RBD_domain_sf"/>
</dbReference>
<dbReference type="EMBL" id="AZBU02000002">
    <property type="protein sequence ID" value="TKR93518.1"/>
    <property type="molecule type" value="Genomic_DNA"/>
</dbReference>
<sequence length="684" mass="76104">MSDDDPVLDSGKHLADLKVVELKKECDKHGLSKAGNKQALYDRLKEFLNRAEEVSSSGTAVEETKGEIVNPFIAAYKSEQEKALKRARKDAEQVRLNTSESDIESANTSIVEPEVKRQKQDSETESFPTTSTVAVEAEAEPEEPEAKTEPGVAEEPAEEASPEPAKEPEPEPEPEKEAAPEPEVEPDSEALPAEVTDVSQQGDAQENEVSKAEPEKTETAKEVVEESKEVEKDVEVEVKQEVEAPVEEEPMETEAPVKVEEATLENQTPGTSVKEEEAVEEEPKEEEGTPMDSDEADAKEAAMVEQTIPDSKVEDEEMTEAEEAVSGNVSQEESAAERTSPEPQKRDSEEDRKEEVEETKVESADEGEPEKRSDSVEASSEETGNSARHSEEEPEPSTVARKTPEKAEFAHHEEELDFDDDIPNGAQEHEAAEAEEKTDPEAEPKLGAGTEPEESQNEGLEEAPDRIEGNKMMTVDDNWRIRPVSPARYPKDCVIHIKGLTRPLQNAHWIGLLRKFGDFDLQTGFWMDKIKSNCFIKYETPAQAALARYRLHNVSYPGGNKNGLKVDFSTVEILQANLNQDVLQDGPKRSSLASSRLNLTITIDNKEAKRHREEEPSRKSSDHKEELLVRRLDRFKSDSRDDDATLPRDVGMNPNLLVRNLRPLLISKSCSGKPKQSLIFTTCH</sequence>
<feature type="region of interest" description="Disordered" evidence="1">
    <location>
        <begin position="84"/>
        <end position="464"/>
    </location>
</feature>
<feature type="compositionally biased region" description="Polar residues" evidence="1">
    <location>
        <begin position="95"/>
        <end position="110"/>
    </location>
</feature>
<dbReference type="Gene3D" id="1.10.720.30">
    <property type="entry name" value="SAP domain"/>
    <property type="match status" value="1"/>
</dbReference>
<proteinExistence type="predicted"/>
<dbReference type="GO" id="GO:0071011">
    <property type="term" value="C:precatalytic spliceosome"/>
    <property type="evidence" value="ECO:0007669"/>
    <property type="project" value="TreeGrafter"/>
</dbReference>
<feature type="compositionally biased region" description="Basic and acidic residues" evidence="1">
    <location>
        <begin position="402"/>
        <end position="414"/>
    </location>
</feature>
<dbReference type="OrthoDB" id="5348404at2759"/>
<dbReference type="GO" id="GO:0061574">
    <property type="term" value="C:ASAP complex"/>
    <property type="evidence" value="ECO:0007669"/>
    <property type="project" value="TreeGrafter"/>
</dbReference>
<dbReference type="PROSITE" id="PS50800">
    <property type="entry name" value="SAP"/>
    <property type="match status" value="1"/>
</dbReference>
<protein>
    <recommendedName>
        <fullName evidence="2">SAP domain-containing protein</fullName>
    </recommendedName>
</protein>
<dbReference type="GO" id="GO:0003723">
    <property type="term" value="F:RNA binding"/>
    <property type="evidence" value="ECO:0007669"/>
    <property type="project" value="TreeGrafter"/>
</dbReference>
<reference evidence="3 4" key="1">
    <citation type="journal article" date="2015" name="Genome Biol.">
        <title>Comparative genomics of Steinernema reveals deeply conserved gene regulatory networks.</title>
        <authorList>
            <person name="Dillman A.R."/>
            <person name="Macchietto M."/>
            <person name="Porter C.F."/>
            <person name="Rogers A."/>
            <person name="Williams B."/>
            <person name="Antoshechkin I."/>
            <person name="Lee M.M."/>
            <person name="Goodwin Z."/>
            <person name="Lu X."/>
            <person name="Lewis E.E."/>
            <person name="Goodrich-Blair H."/>
            <person name="Stock S.P."/>
            <person name="Adams B.J."/>
            <person name="Sternberg P.W."/>
            <person name="Mortazavi A."/>
        </authorList>
    </citation>
    <scope>NUCLEOTIDE SEQUENCE [LARGE SCALE GENOMIC DNA]</scope>
    <source>
        <strain evidence="3 4">ALL</strain>
    </source>
</reference>
<dbReference type="AlphaFoldDB" id="A0A4U5PB33"/>
<feature type="compositionally biased region" description="Basic and acidic residues" evidence="1">
    <location>
        <begin position="164"/>
        <end position="179"/>
    </location>
</feature>
<feature type="compositionally biased region" description="Basic and acidic residues" evidence="1">
    <location>
        <begin position="84"/>
        <end position="93"/>
    </location>
</feature>
<evidence type="ECO:0000313" key="4">
    <source>
        <dbReference type="Proteomes" id="UP000298663"/>
    </source>
</evidence>
<dbReference type="InterPro" id="IPR003034">
    <property type="entry name" value="SAP_dom"/>
</dbReference>
<organism evidence="3 4">
    <name type="scientific">Steinernema carpocapsae</name>
    <name type="common">Entomopathogenic nematode</name>
    <dbReference type="NCBI Taxonomy" id="34508"/>
    <lineage>
        <taxon>Eukaryota</taxon>
        <taxon>Metazoa</taxon>
        <taxon>Ecdysozoa</taxon>
        <taxon>Nematoda</taxon>
        <taxon>Chromadorea</taxon>
        <taxon>Rhabditida</taxon>
        <taxon>Tylenchina</taxon>
        <taxon>Panagrolaimomorpha</taxon>
        <taxon>Strongyloidoidea</taxon>
        <taxon>Steinernematidae</taxon>
        <taxon>Steinernema</taxon>
    </lineage>
</organism>
<dbReference type="CDD" id="cd12432">
    <property type="entry name" value="RRM_ACINU"/>
    <property type="match status" value="1"/>
</dbReference>
<feature type="region of interest" description="Disordered" evidence="1">
    <location>
        <begin position="607"/>
        <end position="626"/>
    </location>
</feature>
<name>A0A4U5PB33_STECR</name>
<evidence type="ECO:0000313" key="3">
    <source>
        <dbReference type="EMBL" id="TKR93518.1"/>
    </source>
</evidence>
<dbReference type="GO" id="GO:0008380">
    <property type="term" value="P:RNA splicing"/>
    <property type="evidence" value="ECO:0007669"/>
    <property type="project" value="TreeGrafter"/>
</dbReference>
<dbReference type="InterPro" id="IPR052793">
    <property type="entry name" value="EJC-associated_protein"/>
</dbReference>
<feature type="compositionally biased region" description="Acidic residues" evidence="1">
    <location>
        <begin position="451"/>
        <end position="462"/>
    </location>
</feature>
<dbReference type="PANTHER" id="PTHR46589">
    <property type="entry name" value="APOPTOTIC CHROMATIN CONDENSATION INDUCER IN THE NUCLEUS"/>
    <property type="match status" value="1"/>
</dbReference>
<gene>
    <name evidence="3" type="ORF">L596_007957</name>
</gene>
<keyword evidence="4" id="KW-1185">Reference proteome</keyword>
<feature type="compositionally biased region" description="Polar residues" evidence="1">
    <location>
        <begin position="376"/>
        <end position="387"/>
    </location>
</feature>
<dbReference type="SUPFAM" id="SSF68906">
    <property type="entry name" value="SAP domain"/>
    <property type="match status" value="1"/>
</dbReference>
<dbReference type="SMART" id="SM00513">
    <property type="entry name" value="SAP"/>
    <property type="match status" value="1"/>
</dbReference>
<reference evidence="3 4" key="2">
    <citation type="journal article" date="2019" name="G3 (Bethesda)">
        <title>Hybrid Assembly of the Genome of the Entomopathogenic Nematode Steinernema carpocapsae Identifies the X-Chromosome.</title>
        <authorList>
            <person name="Serra L."/>
            <person name="Macchietto M."/>
            <person name="Macias-Munoz A."/>
            <person name="McGill C.J."/>
            <person name="Rodriguez I.M."/>
            <person name="Rodriguez B."/>
            <person name="Murad R."/>
            <person name="Mortazavi A."/>
        </authorList>
    </citation>
    <scope>NUCLEOTIDE SEQUENCE [LARGE SCALE GENOMIC DNA]</scope>
    <source>
        <strain evidence="3 4">ALL</strain>
    </source>
</reference>
<dbReference type="InterPro" id="IPR036361">
    <property type="entry name" value="SAP_dom_sf"/>
</dbReference>
<comment type="caution">
    <text evidence="3">The sequence shown here is derived from an EMBL/GenBank/DDBJ whole genome shotgun (WGS) entry which is preliminary data.</text>
</comment>
<dbReference type="Pfam" id="PF02037">
    <property type="entry name" value="SAP"/>
    <property type="match status" value="1"/>
</dbReference>
<dbReference type="Proteomes" id="UP000298663">
    <property type="component" value="Unassembled WGS sequence"/>
</dbReference>
<feature type="compositionally biased region" description="Basic and acidic residues" evidence="1">
    <location>
        <begin position="427"/>
        <end position="444"/>
    </location>
</feature>
<feature type="compositionally biased region" description="Basic and acidic residues" evidence="1">
    <location>
        <begin position="113"/>
        <end position="122"/>
    </location>
</feature>
<dbReference type="InterPro" id="IPR034257">
    <property type="entry name" value="Acinus_RRM"/>
</dbReference>
<evidence type="ECO:0000256" key="1">
    <source>
        <dbReference type="SAM" id="MobiDB-lite"/>
    </source>
</evidence>
<accession>A0A4U5PB33</accession>
<dbReference type="PANTHER" id="PTHR46589:SF1">
    <property type="entry name" value="APOPTOTIC CHROMATIN CONDENSATION INDUCER IN THE NUCLEUS"/>
    <property type="match status" value="1"/>
</dbReference>
<feature type="compositionally biased region" description="Basic and acidic residues" evidence="1">
    <location>
        <begin position="208"/>
        <end position="242"/>
    </location>
</feature>